<accession>A0AB34PQW0</accession>
<feature type="region of interest" description="Disordered" evidence="1">
    <location>
        <begin position="247"/>
        <end position="267"/>
    </location>
</feature>
<evidence type="ECO:0000256" key="1">
    <source>
        <dbReference type="SAM" id="MobiDB-lite"/>
    </source>
</evidence>
<name>A0AB34PQW0_CANAX</name>
<evidence type="ECO:0000313" key="2">
    <source>
        <dbReference type="EMBL" id="KGR09475.1"/>
    </source>
</evidence>
<evidence type="ECO:0000313" key="3">
    <source>
        <dbReference type="Proteomes" id="UP000030161"/>
    </source>
</evidence>
<reference evidence="2 3" key="1">
    <citation type="submission" date="2013-12" db="EMBL/GenBank/DDBJ databases">
        <title>The Genome Sequence of Candida albicans P78048.</title>
        <authorList>
            <consortium name="The Broad Institute Genome Sequencing Platform"/>
            <consortium name="The Broad Institute Genome Sequencing Center for Infectious Disease"/>
            <person name="Cuomo C."/>
            <person name="Bennett R."/>
            <person name="Hirakawa M."/>
            <person name="Noverr M."/>
            <person name="Mitchell A."/>
            <person name="Young S.K."/>
            <person name="Zeng Q."/>
            <person name="Gargeya S."/>
            <person name="Fitzgerald M."/>
            <person name="Abouelleil A."/>
            <person name="Alvarado L."/>
            <person name="Berlin A.M."/>
            <person name="Chapman S.B."/>
            <person name="Dewar J."/>
            <person name="Goldberg J."/>
            <person name="Griggs A."/>
            <person name="Gujja S."/>
            <person name="Hansen M."/>
            <person name="Howarth C."/>
            <person name="Imamovic A."/>
            <person name="Larimer J."/>
            <person name="McCowan C."/>
            <person name="Murphy C."/>
            <person name="Pearson M."/>
            <person name="Priest M."/>
            <person name="Roberts A."/>
            <person name="Saif S."/>
            <person name="Shea T."/>
            <person name="Sykes S."/>
            <person name="Wortman J."/>
            <person name="Nusbaum C."/>
            <person name="Birren B."/>
        </authorList>
    </citation>
    <scope>NUCLEOTIDE SEQUENCE [LARGE SCALE GENOMIC DNA]</scope>
    <source>
        <strain evidence="2 3">P78048</strain>
    </source>
</reference>
<organism evidence="2 3">
    <name type="scientific">Candida albicans P78048</name>
    <dbReference type="NCBI Taxonomy" id="1094989"/>
    <lineage>
        <taxon>Eukaryota</taxon>
        <taxon>Fungi</taxon>
        <taxon>Dikarya</taxon>
        <taxon>Ascomycota</taxon>
        <taxon>Saccharomycotina</taxon>
        <taxon>Pichiomycetes</taxon>
        <taxon>Debaryomycetaceae</taxon>
        <taxon>Candida/Lodderomyces clade</taxon>
        <taxon>Candida</taxon>
    </lineage>
</organism>
<dbReference type="EMBL" id="AJIX01000026">
    <property type="protein sequence ID" value="KGR09475.1"/>
    <property type="molecule type" value="Genomic_DNA"/>
</dbReference>
<proteinExistence type="predicted"/>
<feature type="compositionally biased region" description="Basic residues" evidence="1">
    <location>
        <begin position="250"/>
        <end position="259"/>
    </location>
</feature>
<protein>
    <submittedName>
        <fullName evidence="2">Uncharacterized protein</fullName>
    </submittedName>
</protein>
<sequence length="361" mass="42387">MLCCTVFFTKSASTRDDGTPIGYLITNTDSYKPLASFLRFFVEKKIHIKRFIIDCSLEQVQAIKEGYNAGISNQGDHFDAAITFNPQHLFKVFNEQIKSLLKIAPSTNDTNHQSKDGELIFHKNTDSSCNQFKLTEGITTEQVLNNQRIAFDYLTQLKQKKTSKEAHEFLVEIENKFKQYHPEFIEFINKYFSETDQYWLDFNFDNHTEMIENYAYNFNEQLRTEYFQPENKYSTNKIISVLIKNIPQQQHHHHHHHQSHITDRAKPQLRHIDDVDDSKDKELDINESNFANTTNTSNNLRNVSKVKEPNKVSQELALKEIHACLAREKLNRRFHINERKYANNFEPPKPPLNFPHNGIAY</sequence>
<gene>
    <name evidence="2" type="ORF">MG3_03661</name>
</gene>
<dbReference type="AlphaFoldDB" id="A0AB34PQW0"/>
<comment type="caution">
    <text evidence="2">The sequence shown here is derived from an EMBL/GenBank/DDBJ whole genome shotgun (WGS) entry which is preliminary data.</text>
</comment>
<dbReference type="Proteomes" id="UP000030161">
    <property type="component" value="Unassembled WGS sequence"/>
</dbReference>